<dbReference type="OrthoDB" id="5864896at2759"/>
<name>A0A3P7M0V3_STRVU</name>
<dbReference type="GO" id="GO:0003676">
    <property type="term" value="F:nucleic acid binding"/>
    <property type="evidence" value="ECO:0007669"/>
    <property type="project" value="InterPro"/>
</dbReference>
<dbReference type="GO" id="GO:0008270">
    <property type="term" value="F:zinc ion binding"/>
    <property type="evidence" value="ECO:0007669"/>
    <property type="project" value="InterPro"/>
</dbReference>
<accession>A0A3P7M0V3</accession>
<feature type="domain" description="Peptidase A2" evidence="2">
    <location>
        <begin position="224"/>
        <end position="237"/>
    </location>
</feature>
<protein>
    <recommendedName>
        <fullName evidence="2">Peptidase A2 domain-containing protein</fullName>
    </recommendedName>
</protein>
<dbReference type="GO" id="GO:0006508">
    <property type="term" value="P:proteolysis"/>
    <property type="evidence" value="ECO:0007669"/>
    <property type="project" value="InterPro"/>
</dbReference>
<dbReference type="EMBL" id="UYYB01134188">
    <property type="protein sequence ID" value="VDM84888.1"/>
    <property type="molecule type" value="Genomic_DNA"/>
</dbReference>
<dbReference type="PANTHER" id="PTHR47331:SF1">
    <property type="entry name" value="GAG-LIKE PROTEIN"/>
    <property type="match status" value="1"/>
</dbReference>
<feature type="region of interest" description="Disordered" evidence="1">
    <location>
        <begin position="119"/>
        <end position="185"/>
    </location>
</feature>
<evidence type="ECO:0000313" key="3">
    <source>
        <dbReference type="EMBL" id="VDM84888.1"/>
    </source>
</evidence>
<gene>
    <name evidence="3" type="ORF">SVUK_LOCUS19886</name>
</gene>
<dbReference type="InterPro" id="IPR001878">
    <property type="entry name" value="Znf_CCHC"/>
</dbReference>
<dbReference type="SMART" id="SM00343">
    <property type="entry name" value="ZnF_C2HC"/>
    <property type="match status" value="2"/>
</dbReference>
<evidence type="ECO:0000313" key="4">
    <source>
        <dbReference type="Proteomes" id="UP000270094"/>
    </source>
</evidence>
<dbReference type="PANTHER" id="PTHR47331">
    <property type="entry name" value="PHD-TYPE DOMAIN-CONTAINING PROTEIN"/>
    <property type="match status" value="1"/>
</dbReference>
<feature type="compositionally biased region" description="Polar residues" evidence="1">
    <location>
        <begin position="133"/>
        <end position="144"/>
    </location>
</feature>
<organism evidence="3 4">
    <name type="scientific">Strongylus vulgaris</name>
    <name type="common">Blood worm</name>
    <dbReference type="NCBI Taxonomy" id="40348"/>
    <lineage>
        <taxon>Eukaryota</taxon>
        <taxon>Metazoa</taxon>
        <taxon>Ecdysozoa</taxon>
        <taxon>Nematoda</taxon>
        <taxon>Chromadorea</taxon>
        <taxon>Rhabditida</taxon>
        <taxon>Rhabditina</taxon>
        <taxon>Rhabditomorpha</taxon>
        <taxon>Strongyloidea</taxon>
        <taxon>Strongylidae</taxon>
        <taxon>Strongylus</taxon>
    </lineage>
</organism>
<dbReference type="PROSITE" id="PS50175">
    <property type="entry name" value="ASP_PROT_RETROV"/>
    <property type="match status" value="1"/>
</dbReference>
<proteinExistence type="predicted"/>
<evidence type="ECO:0000259" key="2">
    <source>
        <dbReference type="PROSITE" id="PS50175"/>
    </source>
</evidence>
<keyword evidence="4" id="KW-1185">Reference proteome</keyword>
<feature type="compositionally biased region" description="Basic and acidic residues" evidence="1">
    <location>
        <begin position="172"/>
        <end position="183"/>
    </location>
</feature>
<evidence type="ECO:0000256" key="1">
    <source>
        <dbReference type="SAM" id="MobiDB-lite"/>
    </source>
</evidence>
<dbReference type="AlphaFoldDB" id="A0A3P7M0V3"/>
<feature type="non-terminal residue" evidence="3">
    <location>
        <position position="274"/>
    </location>
</feature>
<reference evidence="3 4" key="1">
    <citation type="submission" date="2018-11" db="EMBL/GenBank/DDBJ databases">
        <authorList>
            <consortium name="Pathogen Informatics"/>
        </authorList>
    </citation>
    <scope>NUCLEOTIDE SEQUENCE [LARGE SCALE GENOMIC DNA]</scope>
</reference>
<dbReference type="InterPro" id="IPR001995">
    <property type="entry name" value="Peptidase_A2_cat"/>
</dbReference>
<dbReference type="Gene3D" id="4.10.60.10">
    <property type="entry name" value="Zinc finger, CCHC-type"/>
    <property type="match status" value="1"/>
</dbReference>
<dbReference type="Proteomes" id="UP000270094">
    <property type="component" value="Unassembled WGS sequence"/>
</dbReference>
<dbReference type="GO" id="GO:0004190">
    <property type="term" value="F:aspartic-type endopeptidase activity"/>
    <property type="evidence" value="ECO:0007669"/>
    <property type="project" value="InterPro"/>
</dbReference>
<sequence>MQEGSWHMKDIIAALDNCISTEERISEMITNTGTDKAATYARKARMITRENDNPTSSCLFCNGTNHRTATCDKFNSVTQRRRFFQQSGRCLNCGSQQHFVKECRSPGCKACLGQKHHHSLCPKRNEDEKSWSRRLQAQAQGTTESLRRSPQRKATLPPSKVTARTNLLSAKDPLREPQTERTNNEPATVLHNEESVNKNEESAVLLLTGIARIWNSIENKWMEVEILFDTGADQSFIGADLAKRIGADAAKMKSVQTYTFGTAVPKCVDYGVTQ</sequence>